<reference evidence="11" key="1">
    <citation type="submission" date="2016-11" db="UniProtKB">
        <authorList>
            <consortium name="WormBaseParasite"/>
        </authorList>
    </citation>
    <scope>IDENTIFICATION</scope>
</reference>
<keyword evidence="10" id="KW-1185">Reference proteome</keyword>
<feature type="modified residue" description="N6-(pyridoxal phosphate)lysine" evidence="8">
    <location>
        <position position="210"/>
    </location>
</feature>
<dbReference type="InterPro" id="IPR015424">
    <property type="entry name" value="PyrdxlP-dep_Trfase"/>
</dbReference>
<dbReference type="FunFam" id="3.40.640.10:FF:000009">
    <property type="entry name" value="Cystathionine gamma-synthase homolog"/>
    <property type="match status" value="1"/>
</dbReference>
<keyword evidence="5 8" id="KW-0663">Pyridoxal phosphate</keyword>
<evidence type="ECO:0000313" key="10">
    <source>
        <dbReference type="Proteomes" id="UP000095287"/>
    </source>
</evidence>
<sequence length="398" mass="43773">MVHSHNSSDSSYGFSTRCLHAGQGEELRSSTQVVPPLSLSSIHKWDAPGELNGYEYLRCGNPTRAALEEALASLENAKYAAAYCSGLAAAYSLLSYLNPGDHIVVSDDLYGGVRKQLRQAHGPKHSLDVTFANLTNAESLKEHLKESTKAVWIESPSNPQIQIVDIVAIVSVAKKFNKDILVFIDSTFISPYFQKSLDLGVDAVMHSCTKYINGHSDVLMGCVMTNNEDIATHLHFCQEVMGIVPSTFDCYMANRGLKTLSMRMEKHMRNAMAIAEFLESHSLVEKVLYPGLPSHPQHAIHKKQSSGMSGMMAFFIRGELKHTKAFLNNLKVITVAESLGGGESLIEAPLIMTHRIVPEEDRIRLGITENMVRMSVGCEDVEDLLADLAHALKAMNDA</sequence>
<dbReference type="InterPro" id="IPR015422">
    <property type="entry name" value="PyrdxlP-dep_Trfase_small"/>
</dbReference>
<proteinExistence type="inferred from homology"/>
<dbReference type="PANTHER" id="PTHR11808:SF15">
    <property type="entry name" value="CYSTATHIONINE GAMMA-LYASE"/>
    <property type="match status" value="1"/>
</dbReference>
<comment type="cofactor">
    <cofactor evidence="1 9">
        <name>pyridoxal 5'-phosphate</name>
        <dbReference type="ChEBI" id="CHEBI:597326"/>
    </cofactor>
</comment>
<keyword evidence="6" id="KW-0028">Amino-acid biosynthesis</keyword>
<dbReference type="GO" id="GO:0005737">
    <property type="term" value="C:cytoplasm"/>
    <property type="evidence" value="ECO:0007669"/>
    <property type="project" value="TreeGrafter"/>
</dbReference>
<dbReference type="GO" id="GO:0019346">
    <property type="term" value="P:transsulfuration"/>
    <property type="evidence" value="ECO:0007669"/>
    <property type="project" value="InterPro"/>
</dbReference>
<dbReference type="PANTHER" id="PTHR11808">
    <property type="entry name" value="TRANS-SULFURATION ENZYME FAMILY MEMBER"/>
    <property type="match status" value="1"/>
</dbReference>
<keyword evidence="6" id="KW-0198">Cysteine biosynthesis</keyword>
<evidence type="ECO:0000313" key="11">
    <source>
        <dbReference type="WBParaSite" id="L893_g27591.t1"/>
    </source>
</evidence>
<dbReference type="FunFam" id="3.90.1150.10:FF:000008">
    <property type="entry name" value="Cystathionine gamma-synthase"/>
    <property type="match status" value="1"/>
</dbReference>
<evidence type="ECO:0000256" key="1">
    <source>
        <dbReference type="ARBA" id="ARBA00001933"/>
    </source>
</evidence>
<dbReference type="CDD" id="cd00614">
    <property type="entry name" value="CGS_like"/>
    <property type="match status" value="1"/>
</dbReference>
<name>A0A1I7ZLD2_9BILA</name>
<evidence type="ECO:0000256" key="9">
    <source>
        <dbReference type="RuleBase" id="RU362118"/>
    </source>
</evidence>
<dbReference type="UniPathway" id="UPA00136">
    <property type="reaction ID" value="UER00202"/>
</dbReference>
<protein>
    <recommendedName>
        <fullName evidence="4">cystathionine gamma-lyase</fullName>
        <ecNumber evidence="4">4.4.1.1</ecNumber>
    </recommendedName>
    <alternativeName>
        <fullName evidence="7">Gamma-cystathionase</fullName>
    </alternativeName>
</protein>
<dbReference type="AlphaFoldDB" id="A0A1I7ZLD2"/>
<evidence type="ECO:0000256" key="3">
    <source>
        <dbReference type="ARBA" id="ARBA00009077"/>
    </source>
</evidence>
<dbReference type="EC" id="4.4.1.1" evidence="4"/>
<dbReference type="Proteomes" id="UP000095287">
    <property type="component" value="Unplaced"/>
</dbReference>
<dbReference type="WBParaSite" id="L893_g27591.t1">
    <property type="protein sequence ID" value="L893_g27591.t1"/>
    <property type="gene ID" value="L893_g27591"/>
</dbReference>
<dbReference type="PIRSF" id="PIRSF001434">
    <property type="entry name" value="CGS"/>
    <property type="match status" value="1"/>
</dbReference>
<evidence type="ECO:0000256" key="6">
    <source>
        <dbReference type="ARBA" id="ARBA00023192"/>
    </source>
</evidence>
<organism evidence="10 11">
    <name type="scientific">Steinernema glaseri</name>
    <dbReference type="NCBI Taxonomy" id="37863"/>
    <lineage>
        <taxon>Eukaryota</taxon>
        <taxon>Metazoa</taxon>
        <taxon>Ecdysozoa</taxon>
        <taxon>Nematoda</taxon>
        <taxon>Chromadorea</taxon>
        <taxon>Rhabditida</taxon>
        <taxon>Tylenchina</taxon>
        <taxon>Panagrolaimomorpha</taxon>
        <taxon>Strongyloidoidea</taxon>
        <taxon>Steinernematidae</taxon>
        <taxon>Steinernema</taxon>
    </lineage>
</organism>
<evidence type="ECO:0000256" key="8">
    <source>
        <dbReference type="PIRSR" id="PIRSR001434-2"/>
    </source>
</evidence>
<comment type="similarity">
    <text evidence="3 9">Belongs to the trans-sulfuration enzymes family.</text>
</comment>
<evidence type="ECO:0000256" key="7">
    <source>
        <dbReference type="ARBA" id="ARBA00029853"/>
    </source>
</evidence>
<dbReference type="InterPro" id="IPR015421">
    <property type="entry name" value="PyrdxlP-dep_Trfase_major"/>
</dbReference>
<dbReference type="Pfam" id="PF01053">
    <property type="entry name" value="Cys_Met_Meta_PP"/>
    <property type="match status" value="1"/>
</dbReference>
<evidence type="ECO:0000256" key="5">
    <source>
        <dbReference type="ARBA" id="ARBA00022898"/>
    </source>
</evidence>
<dbReference type="Gene3D" id="3.40.640.10">
    <property type="entry name" value="Type I PLP-dependent aspartate aminotransferase-like (Major domain)"/>
    <property type="match status" value="1"/>
</dbReference>
<dbReference type="InterPro" id="IPR000277">
    <property type="entry name" value="Cys/Met-Metab_PyrdxlP-dep_enz"/>
</dbReference>
<evidence type="ECO:0000256" key="2">
    <source>
        <dbReference type="ARBA" id="ARBA00005038"/>
    </source>
</evidence>
<dbReference type="SUPFAM" id="SSF53383">
    <property type="entry name" value="PLP-dependent transferases"/>
    <property type="match status" value="1"/>
</dbReference>
<dbReference type="GO" id="GO:0030170">
    <property type="term" value="F:pyridoxal phosphate binding"/>
    <property type="evidence" value="ECO:0007669"/>
    <property type="project" value="InterPro"/>
</dbReference>
<accession>A0A1I7ZLD2</accession>
<comment type="pathway">
    <text evidence="2">Amino-acid biosynthesis; L-cysteine biosynthesis; L-cysteine from L-homocysteine and L-serine: step 2/2.</text>
</comment>
<dbReference type="GO" id="GO:0004123">
    <property type="term" value="F:cystathionine gamma-lyase activity"/>
    <property type="evidence" value="ECO:0007669"/>
    <property type="project" value="TreeGrafter"/>
</dbReference>
<dbReference type="Gene3D" id="3.90.1150.10">
    <property type="entry name" value="Aspartate Aminotransferase, domain 1"/>
    <property type="match status" value="1"/>
</dbReference>
<evidence type="ECO:0000256" key="4">
    <source>
        <dbReference type="ARBA" id="ARBA00012085"/>
    </source>
</evidence>
<dbReference type="GO" id="GO:0019343">
    <property type="term" value="P:cysteine biosynthetic process via cystathionine"/>
    <property type="evidence" value="ECO:0007669"/>
    <property type="project" value="TreeGrafter"/>
</dbReference>